<name>A0ABZ3BWK4_9GAMM</name>
<dbReference type="InterPro" id="IPR000515">
    <property type="entry name" value="MetI-like"/>
</dbReference>
<reference evidence="12 13" key="1">
    <citation type="submission" date="2024-03" db="EMBL/GenBank/DDBJ databases">
        <title>Complete Genome Sequence and Annotation of Ignatzschineria larvae DSM 13226.</title>
        <authorList>
            <person name="Cantrell E."/>
            <person name="Burcham Z.M."/>
        </authorList>
    </citation>
    <scope>NUCLEOTIDE SEQUENCE [LARGE SCALE GENOMIC DNA]</scope>
    <source>
        <strain evidence="12 13">DSM 13226</strain>
    </source>
</reference>
<keyword evidence="5 10" id="KW-1003">Cell membrane</keyword>
<dbReference type="RefSeq" id="WP_051396232.1">
    <property type="nucleotide sequence ID" value="NZ_AZOD01000017.1"/>
</dbReference>
<dbReference type="Gene3D" id="1.10.3720.10">
    <property type="entry name" value="MetI-like"/>
    <property type="match status" value="1"/>
</dbReference>
<comment type="subcellular location">
    <subcellularLocation>
        <location evidence="10">Cell inner membrane</location>
        <topology evidence="10">Multi-pass membrane protein</topology>
    </subcellularLocation>
    <subcellularLocation>
        <location evidence="1">Cell membrane</location>
        <topology evidence="1">Multi-pass membrane protein</topology>
    </subcellularLocation>
</comment>
<feature type="transmembrane region" description="Helical" evidence="10">
    <location>
        <begin position="128"/>
        <end position="152"/>
    </location>
</feature>
<keyword evidence="4" id="KW-0813">Transport</keyword>
<evidence type="ECO:0000256" key="6">
    <source>
        <dbReference type="ARBA" id="ARBA00022592"/>
    </source>
</evidence>
<dbReference type="NCBIfam" id="TIGR00974">
    <property type="entry name" value="3a0107s02c"/>
    <property type="match status" value="1"/>
</dbReference>
<dbReference type="SUPFAM" id="SSF161098">
    <property type="entry name" value="MetI-like"/>
    <property type="match status" value="1"/>
</dbReference>
<dbReference type="PANTHER" id="PTHR42922">
    <property type="entry name" value="PHOSPHATE TRANSPORT SYSTEM PERMEASE PROTEIN PSTA"/>
    <property type="match status" value="1"/>
</dbReference>
<keyword evidence="7 10" id="KW-0812">Transmembrane</keyword>
<evidence type="ECO:0000256" key="8">
    <source>
        <dbReference type="ARBA" id="ARBA00022989"/>
    </source>
</evidence>
<keyword evidence="13" id="KW-1185">Reference proteome</keyword>
<evidence type="ECO:0000259" key="11">
    <source>
        <dbReference type="PROSITE" id="PS50928"/>
    </source>
</evidence>
<dbReference type="Pfam" id="PF00528">
    <property type="entry name" value="BPD_transp_1"/>
    <property type="match status" value="1"/>
</dbReference>
<comment type="similarity">
    <text evidence="2 10">Belongs to the binding-protein-dependent transport system permease family. CysTW subfamily.</text>
</comment>
<accession>A0ABZ3BWK4</accession>
<evidence type="ECO:0000256" key="7">
    <source>
        <dbReference type="ARBA" id="ARBA00022692"/>
    </source>
</evidence>
<dbReference type="InterPro" id="IPR035906">
    <property type="entry name" value="MetI-like_sf"/>
</dbReference>
<dbReference type="PROSITE" id="PS50928">
    <property type="entry name" value="ABC_TM1"/>
    <property type="match status" value="1"/>
</dbReference>
<dbReference type="PANTHER" id="PTHR42922:SF1">
    <property type="entry name" value="PHOSPHATE TRANSPORT SYSTEM PERMEASE PROTEIN PSTA"/>
    <property type="match status" value="1"/>
</dbReference>
<keyword evidence="9 10" id="KW-0472">Membrane</keyword>
<evidence type="ECO:0000256" key="1">
    <source>
        <dbReference type="ARBA" id="ARBA00004651"/>
    </source>
</evidence>
<evidence type="ECO:0000256" key="3">
    <source>
        <dbReference type="ARBA" id="ARBA00016864"/>
    </source>
</evidence>
<evidence type="ECO:0000256" key="5">
    <source>
        <dbReference type="ARBA" id="ARBA00022475"/>
    </source>
</evidence>
<dbReference type="InterPro" id="IPR051408">
    <property type="entry name" value="Phosphate_transprt_permease"/>
</dbReference>
<sequence>MSSSNNIRQATMTQAERTAVIEARKKKQQRRKYINKFAITLSLIAMAFGLFWLIWILWTTATKGMGGISLQFFTEMTPPPNSEGGGLLNAIVGSGILILWATVIGTPLGILAGIYLAEYNAEGKLSAVIRFINDILLSAPSIVIGLFVYTVVVVRMGHYSALAGIIALALIQIPIVIRTTENMLLLVPNTLREAAYALGTPKWKIILRITLKSSLSGIVTGILLAIARISGETAPLLFTTLSNQFWSTNVMEPMASLPVTIYNFAMTPDSNLQALAWSGVFFITMAILLLNIIVRVFFKSNTKND</sequence>
<protein>
    <recommendedName>
        <fullName evidence="3 10">Phosphate transport system permease protein PstA</fullName>
    </recommendedName>
</protein>
<keyword evidence="6" id="KW-0592">Phosphate transport</keyword>
<evidence type="ECO:0000313" key="13">
    <source>
        <dbReference type="Proteomes" id="UP001449178"/>
    </source>
</evidence>
<keyword evidence="8 10" id="KW-1133">Transmembrane helix</keyword>
<feature type="transmembrane region" description="Helical" evidence="10">
    <location>
        <begin position="33"/>
        <end position="58"/>
    </location>
</feature>
<evidence type="ECO:0000256" key="9">
    <source>
        <dbReference type="ARBA" id="ARBA00023136"/>
    </source>
</evidence>
<feature type="domain" description="ABC transmembrane type-1" evidence="11">
    <location>
        <begin position="91"/>
        <end position="298"/>
    </location>
</feature>
<proteinExistence type="inferred from homology"/>
<feature type="transmembrane region" description="Helical" evidence="10">
    <location>
        <begin position="209"/>
        <end position="229"/>
    </location>
</feature>
<organism evidence="12 13">
    <name type="scientific">Ignatzschineria larvae DSM 13226</name>
    <dbReference type="NCBI Taxonomy" id="1111732"/>
    <lineage>
        <taxon>Bacteria</taxon>
        <taxon>Pseudomonadati</taxon>
        <taxon>Pseudomonadota</taxon>
        <taxon>Gammaproteobacteria</taxon>
        <taxon>Cardiobacteriales</taxon>
        <taxon>Ignatzschineriaceae</taxon>
        <taxon>Ignatzschineria</taxon>
    </lineage>
</organism>
<dbReference type="NCBIfam" id="NF008430">
    <property type="entry name" value="PRK11268.1"/>
    <property type="match status" value="1"/>
</dbReference>
<evidence type="ECO:0000256" key="10">
    <source>
        <dbReference type="RuleBase" id="RU363043"/>
    </source>
</evidence>
<evidence type="ECO:0000313" key="12">
    <source>
        <dbReference type="EMBL" id="WZW86894.1"/>
    </source>
</evidence>
<dbReference type="Proteomes" id="UP001449178">
    <property type="component" value="Chromosome"/>
</dbReference>
<dbReference type="EMBL" id="CP150637">
    <property type="protein sequence ID" value="WZW86894.1"/>
    <property type="molecule type" value="Genomic_DNA"/>
</dbReference>
<dbReference type="CDD" id="cd06261">
    <property type="entry name" value="TM_PBP2"/>
    <property type="match status" value="1"/>
</dbReference>
<evidence type="ECO:0000256" key="4">
    <source>
        <dbReference type="ARBA" id="ARBA00022448"/>
    </source>
</evidence>
<gene>
    <name evidence="12" type="primary">pstA</name>
    <name evidence="12" type="ORF">WMO13_05755</name>
</gene>
<feature type="transmembrane region" description="Helical" evidence="10">
    <location>
        <begin position="158"/>
        <end position="177"/>
    </location>
</feature>
<dbReference type="InterPro" id="IPR005672">
    <property type="entry name" value="Phosphate_PstA"/>
</dbReference>
<feature type="transmembrane region" description="Helical" evidence="10">
    <location>
        <begin position="274"/>
        <end position="298"/>
    </location>
</feature>
<feature type="transmembrane region" description="Helical" evidence="10">
    <location>
        <begin position="87"/>
        <end position="116"/>
    </location>
</feature>
<evidence type="ECO:0000256" key="2">
    <source>
        <dbReference type="ARBA" id="ARBA00007069"/>
    </source>
</evidence>